<evidence type="ECO:0008006" key="3">
    <source>
        <dbReference type="Google" id="ProtNLM"/>
    </source>
</evidence>
<evidence type="ECO:0000313" key="1">
    <source>
        <dbReference type="EMBL" id="AEF54034.1"/>
    </source>
</evidence>
<dbReference type="RefSeq" id="WP_013795510.1">
    <property type="nucleotide sequence ID" value="NC_015559.1"/>
</dbReference>
<dbReference type="KEGG" id="mpc:Mar181_0985"/>
<dbReference type="GO" id="GO:0002143">
    <property type="term" value="P:tRNA wobble position uridine thiolation"/>
    <property type="evidence" value="ECO:0007669"/>
    <property type="project" value="InterPro"/>
</dbReference>
<sequence>MTLHQINQLSYSNDTESLWQQSLKQGDAVLLIEEAILRLTQVHSTHMTSLEEKHIRLYYLQRDAEAYGIEPSLGQALSDTEWVELTFSAPSHISW</sequence>
<dbReference type="InterPro" id="IPR027396">
    <property type="entry name" value="DsrEFH-like"/>
</dbReference>
<dbReference type="InterPro" id="IPR007215">
    <property type="entry name" value="Sulphur_relay_TusB/DsrH"/>
</dbReference>
<dbReference type="HOGENOM" id="CLU_2369525_0_0_6"/>
<dbReference type="AlphaFoldDB" id="F6CTI5"/>
<protein>
    <recommendedName>
        <fullName evidence="3">Sulfur relay protein TusB/DsrH</fullName>
    </recommendedName>
</protein>
<accession>F6CTI5</accession>
<proteinExistence type="predicted"/>
<dbReference type="STRING" id="491952.Mar181_0985"/>
<dbReference type="OrthoDB" id="9795117at2"/>
<dbReference type="EMBL" id="CP002771">
    <property type="protein sequence ID" value="AEF54034.1"/>
    <property type="molecule type" value="Genomic_DNA"/>
</dbReference>
<dbReference type="SUPFAM" id="SSF75169">
    <property type="entry name" value="DsrEFH-like"/>
    <property type="match status" value="1"/>
</dbReference>
<organism evidence="1 2">
    <name type="scientific">Marinomonas posidonica (strain CECT 7376 / NCIMB 14433 / IVIA-Po-181)</name>
    <dbReference type="NCBI Taxonomy" id="491952"/>
    <lineage>
        <taxon>Bacteria</taxon>
        <taxon>Pseudomonadati</taxon>
        <taxon>Pseudomonadota</taxon>
        <taxon>Gammaproteobacteria</taxon>
        <taxon>Oceanospirillales</taxon>
        <taxon>Oceanospirillaceae</taxon>
        <taxon>Marinomonas</taxon>
    </lineage>
</organism>
<name>F6CTI5_MARPP</name>
<evidence type="ECO:0000313" key="2">
    <source>
        <dbReference type="Proteomes" id="UP000009230"/>
    </source>
</evidence>
<dbReference type="Pfam" id="PF04077">
    <property type="entry name" value="DsrH"/>
    <property type="match status" value="1"/>
</dbReference>
<dbReference type="Gene3D" id="3.40.1260.10">
    <property type="entry name" value="DsrEFH-like"/>
    <property type="match status" value="1"/>
</dbReference>
<dbReference type="Proteomes" id="UP000009230">
    <property type="component" value="Chromosome"/>
</dbReference>
<reference evidence="1 2" key="1">
    <citation type="journal article" date="2012" name="Stand. Genomic Sci.">
        <title>Complete genome sequence of Marinomonas posidonica type strain (IVIA-Po-181(T)).</title>
        <authorList>
            <person name="Lucas-Elio P."/>
            <person name="Goodwin L."/>
            <person name="Woyke T."/>
            <person name="Pitluck S."/>
            <person name="Nolan M."/>
            <person name="Kyrpides N.C."/>
            <person name="Detter J.C."/>
            <person name="Copeland A."/>
            <person name="Lu M."/>
            <person name="Bruce D."/>
            <person name="Detter C."/>
            <person name="Tapia R."/>
            <person name="Han S."/>
            <person name="Land M.L."/>
            <person name="Ivanova N."/>
            <person name="Mikhailova N."/>
            <person name="Johnston A.W."/>
            <person name="Sanchez-Amat A."/>
        </authorList>
    </citation>
    <scope>NUCLEOTIDE SEQUENCE [LARGE SCALE GENOMIC DNA]</scope>
    <source>
        <strain evidence="2">CECT 7376 / NCIMB 14433 / IVIA-Po-181</strain>
    </source>
</reference>
<keyword evidence="2" id="KW-1185">Reference proteome</keyword>
<dbReference type="eggNOG" id="COG2168">
    <property type="taxonomic scope" value="Bacteria"/>
</dbReference>
<dbReference type="GO" id="GO:0005737">
    <property type="term" value="C:cytoplasm"/>
    <property type="evidence" value="ECO:0007669"/>
    <property type="project" value="InterPro"/>
</dbReference>
<gene>
    <name evidence="1" type="ordered locus">Mar181_0985</name>
</gene>